<protein>
    <recommendedName>
        <fullName evidence="4">Secreted peptide</fullName>
    </recommendedName>
</protein>
<accession>A0A251U0M0</accession>
<keyword evidence="1" id="KW-0732">Signal</keyword>
<sequence>MELELLLLLLLLELFFFDRLVLRVLPPTGTLRRTPCCSNRIWCLNNHTSDTLNHHNYRDHHQQTNYPLYCGWIVYPAFFFFKLCCENLIHRL</sequence>
<dbReference type="EMBL" id="CM007898">
    <property type="protein sequence ID" value="OTG16352.1"/>
    <property type="molecule type" value="Genomic_DNA"/>
</dbReference>
<evidence type="ECO:0008006" key="4">
    <source>
        <dbReference type="Google" id="ProtNLM"/>
    </source>
</evidence>
<feature type="chain" id="PRO_5012648516" description="Secreted peptide" evidence="1">
    <location>
        <begin position="24"/>
        <end position="92"/>
    </location>
</feature>
<reference evidence="3" key="1">
    <citation type="journal article" date="2017" name="Nature">
        <title>The sunflower genome provides insights into oil metabolism, flowering and Asterid evolution.</title>
        <authorList>
            <person name="Badouin H."/>
            <person name="Gouzy J."/>
            <person name="Grassa C.J."/>
            <person name="Murat F."/>
            <person name="Staton S.E."/>
            <person name="Cottret L."/>
            <person name="Lelandais-Briere C."/>
            <person name="Owens G.L."/>
            <person name="Carrere S."/>
            <person name="Mayjonade B."/>
            <person name="Legrand L."/>
            <person name="Gill N."/>
            <person name="Kane N.C."/>
            <person name="Bowers J.E."/>
            <person name="Hubner S."/>
            <person name="Bellec A."/>
            <person name="Berard A."/>
            <person name="Berges H."/>
            <person name="Blanchet N."/>
            <person name="Boniface M.C."/>
            <person name="Brunel D."/>
            <person name="Catrice O."/>
            <person name="Chaidir N."/>
            <person name="Claudel C."/>
            <person name="Donnadieu C."/>
            <person name="Faraut T."/>
            <person name="Fievet G."/>
            <person name="Helmstetter N."/>
            <person name="King M."/>
            <person name="Knapp S.J."/>
            <person name="Lai Z."/>
            <person name="Le Paslier M.C."/>
            <person name="Lippi Y."/>
            <person name="Lorenzon L."/>
            <person name="Mandel J.R."/>
            <person name="Marage G."/>
            <person name="Marchand G."/>
            <person name="Marquand E."/>
            <person name="Bret-Mestries E."/>
            <person name="Morien E."/>
            <person name="Nambeesan S."/>
            <person name="Nguyen T."/>
            <person name="Pegot-Espagnet P."/>
            <person name="Pouilly N."/>
            <person name="Raftis F."/>
            <person name="Sallet E."/>
            <person name="Schiex T."/>
            <person name="Thomas J."/>
            <person name="Vandecasteele C."/>
            <person name="Vares D."/>
            <person name="Vear F."/>
            <person name="Vautrin S."/>
            <person name="Crespi M."/>
            <person name="Mangin B."/>
            <person name="Burke J.M."/>
            <person name="Salse J."/>
            <person name="Munos S."/>
            <person name="Vincourt P."/>
            <person name="Rieseberg L.H."/>
            <person name="Langlade N.B."/>
        </authorList>
    </citation>
    <scope>NUCLEOTIDE SEQUENCE [LARGE SCALE GENOMIC DNA]</scope>
    <source>
        <strain evidence="3">cv. SF193</strain>
    </source>
</reference>
<evidence type="ECO:0000256" key="1">
    <source>
        <dbReference type="SAM" id="SignalP"/>
    </source>
</evidence>
<gene>
    <name evidence="2" type="ORF">HannXRQ_Chr09g0270471</name>
</gene>
<dbReference type="InParanoid" id="A0A251U0M0"/>
<dbReference type="AlphaFoldDB" id="A0A251U0M0"/>
<organism evidence="2 3">
    <name type="scientific">Helianthus annuus</name>
    <name type="common">Common sunflower</name>
    <dbReference type="NCBI Taxonomy" id="4232"/>
    <lineage>
        <taxon>Eukaryota</taxon>
        <taxon>Viridiplantae</taxon>
        <taxon>Streptophyta</taxon>
        <taxon>Embryophyta</taxon>
        <taxon>Tracheophyta</taxon>
        <taxon>Spermatophyta</taxon>
        <taxon>Magnoliopsida</taxon>
        <taxon>eudicotyledons</taxon>
        <taxon>Gunneridae</taxon>
        <taxon>Pentapetalae</taxon>
        <taxon>asterids</taxon>
        <taxon>campanulids</taxon>
        <taxon>Asterales</taxon>
        <taxon>Asteraceae</taxon>
        <taxon>Asteroideae</taxon>
        <taxon>Heliantheae alliance</taxon>
        <taxon>Heliantheae</taxon>
        <taxon>Helianthus</taxon>
    </lineage>
</organism>
<feature type="signal peptide" evidence="1">
    <location>
        <begin position="1"/>
        <end position="23"/>
    </location>
</feature>
<proteinExistence type="predicted"/>
<dbReference type="Proteomes" id="UP000215914">
    <property type="component" value="Chromosome 9"/>
</dbReference>
<evidence type="ECO:0000313" key="3">
    <source>
        <dbReference type="Proteomes" id="UP000215914"/>
    </source>
</evidence>
<evidence type="ECO:0000313" key="2">
    <source>
        <dbReference type="EMBL" id="OTG16352.1"/>
    </source>
</evidence>
<name>A0A251U0M0_HELAN</name>
<keyword evidence="3" id="KW-1185">Reference proteome</keyword>